<dbReference type="EMBL" id="KN839203">
    <property type="protein sequence ID" value="KIJ90381.1"/>
    <property type="molecule type" value="Genomic_DNA"/>
</dbReference>
<evidence type="ECO:0000313" key="2">
    <source>
        <dbReference type="Proteomes" id="UP000054477"/>
    </source>
</evidence>
<dbReference type="HOGENOM" id="CLU_2073550_0_0_1"/>
<proteinExistence type="predicted"/>
<sequence length="118" mass="13369">MQTPPVPWHARGLRFSDTRPHPFASHLSWDWNVGEPQTRMEVSVGNDADGNGESLSSSRRNYPLSDLFFFRAGVDSQCERTGEALIQALRDDVRLLTLLKPELDAEDELELLDDRTNS</sequence>
<dbReference type="Proteomes" id="UP000054477">
    <property type="component" value="Unassembled WGS sequence"/>
</dbReference>
<reference evidence="2" key="2">
    <citation type="submission" date="2015-01" db="EMBL/GenBank/DDBJ databases">
        <title>Evolutionary Origins and Diversification of the Mycorrhizal Mutualists.</title>
        <authorList>
            <consortium name="DOE Joint Genome Institute"/>
            <consortium name="Mycorrhizal Genomics Consortium"/>
            <person name="Kohler A."/>
            <person name="Kuo A."/>
            <person name="Nagy L.G."/>
            <person name="Floudas D."/>
            <person name="Copeland A."/>
            <person name="Barry K.W."/>
            <person name="Cichocki N."/>
            <person name="Veneault-Fourrey C."/>
            <person name="LaButti K."/>
            <person name="Lindquist E.A."/>
            <person name="Lipzen A."/>
            <person name="Lundell T."/>
            <person name="Morin E."/>
            <person name="Murat C."/>
            <person name="Riley R."/>
            <person name="Ohm R."/>
            <person name="Sun H."/>
            <person name="Tunlid A."/>
            <person name="Henrissat B."/>
            <person name="Grigoriev I.V."/>
            <person name="Hibbett D.S."/>
            <person name="Martin F."/>
        </authorList>
    </citation>
    <scope>NUCLEOTIDE SEQUENCE [LARGE SCALE GENOMIC DNA]</scope>
    <source>
        <strain evidence="2">LaAM-08-1</strain>
    </source>
</reference>
<dbReference type="AlphaFoldDB" id="A0A0C9WYC1"/>
<evidence type="ECO:0000313" key="1">
    <source>
        <dbReference type="EMBL" id="KIJ90381.1"/>
    </source>
</evidence>
<keyword evidence="2" id="KW-1185">Reference proteome</keyword>
<organism evidence="1 2">
    <name type="scientific">Laccaria amethystina LaAM-08-1</name>
    <dbReference type="NCBI Taxonomy" id="1095629"/>
    <lineage>
        <taxon>Eukaryota</taxon>
        <taxon>Fungi</taxon>
        <taxon>Dikarya</taxon>
        <taxon>Basidiomycota</taxon>
        <taxon>Agaricomycotina</taxon>
        <taxon>Agaricomycetes</taxon>
        <taxon>Agaricomycetidae</taxon>
        <taxon>Agaricales</taxon>
        <taxon>Agaricineae</taxon>
        <taxon>Hydnangiaceae</taxon>
        <taxon>Laccaria</taxon>
    </lineage>
</organism>
<dbReference type="OrthoDB" id="3120866at2759"/>
<gene>
    <name evidence="1" type="ORF">K443DRAFT_15288</name>
</gene>
<accession>A0A0C9WYC1</accession>
<reference evidence="1 2" key="1">
    <citation type="submission" date="2014-04" db="EMBL/GenBank/DDBJ databases">
        <authorList>
            <consortium name="DOE Joint Genome Institute"/>
            <person name="Kuo A."/>
            <person name="Kohler A."/>
            <person name="Nagy L.G."/>
            <person name="Floudas D."/>
            <person name="Copeland A."/>
            <person name="Barry K.W."/>
            <person name="Cichocki N."/>
            <person name="Veneault-Fourrey C."/>
            <person name="LaButti K."/>
            <person name="Lindquist E.A."/>
            <person name="Lipzen A."/>
            <person name="Lundell T."/>
            <person name="Morin E."/>
            <person name="Murat C."/>
            <person name="Sun H."/>
            <person name="Tunlid A."/>
            <person name="Henrissat B."/>
            <person name="Grigoriev I.V."/>
            <person name="Hibbett D.S."/>
            <person name="Martin F."/>
            <person name="Nordberg H.P."/>
            <person name="Cantor M.N."/>
            <person name="Hua S.X."/>
        </authorList>
    </citation>
    <scope>NUCLEOTIDE SEQUENCE [LARGE SCALE GENOMIC DNA]</scope>
    <source>
        <strain evidence="1 2">LaAM-08-1</strain>
    </source>
</reference>
<name>A0A0C9WYC1_9AGAR</name>
<protein>
    <submittedName>
        <fullName evidence="1">Uncharacterized protein</fullName>
    </submittedName>
</protein>